<accession>A0ABU1YLN5</accession>
<name>A0ABU1YLN5_ROSSA</name>
<evidence type="ECO:0000256" key="1">
    <source>
        <dbReference type="ARBA" id="ARBA00023002"/>
    </source>
</evidence>
<comment type="caution">
    <text evidence="3">The sequence shown here is derived from an EMBL/GenBank/DDBJ whole genome shotgun (WGS) entry which is preliminary data.</text>
</comment>
<dbReference type="Pfam" id="PF01266">
    <property type="entry name" value="DAO"/>
    <property type="match status" value="1"/>
</dbReference>
<reference evidence="3 4" key="1">
    <citation type="submission" date="2023-07" db="EMBL/GenBank/DDBJ databases">
        <title>Sorghum-associated microbial communities from plants grown in Nebraska, USA.</title>
        <authorList>
            <person name="Schachtman D."/>
        </authorList>
    </citation>
    <scope>NUCLEOTIDE SEQUENCE [LARGE SCALE GENOMIC DNA]</scope>
    <source>
        <strain evidence="3 4">BE314</strain>
    </source>
</reference>
<feature type="domain" description="FAD dependent oxidoreductase" evidence="2">
    <location>
        <begin position="23"/>
        <end position="412"/>
    </location>
</feature>
<dbReference type="EMBL" id="JAVDXU010000001">
    <property type="protein sequence ID" value="MDR7269779.1"/>
    <property type="molecule type" value="Genomic_DNA"/>
</dbReference>
<dbReference type="InterPro" id="IPR036188">
    <property type="entry name" value="FAD/NAD-bd_sf"/>
</dbReference>
<evidence type="ECO:0000313" key="4">
    <source>
        <dbReference type="Proteomes" id="UP001180453"/>
    </source>
</evidence>
<dbReference type="PANTHER" id="PTHR13847">
    <property type="entry name" value="SARCOSINE DEHYDROGENASE-RELATED"/>
    <property type="match status" value="1"/>
</dbReference>
<dbReference type="SUPFAM" id="SSF54373">
    <property type="entry name" value="FAD-linked reductases, C-terminal domain"/>
    <property type="match status" value="1"/>
</dbReference>
<dbReference type="PANTHER" id="PTHR13847:SF289">
    <property type="entry name" value="GLYCINE OXIDASE"/>
    <property type="match status" value="1"/>
</dbReference>
<dbReference type="GO" id="GO:0016491">
    <property type="term" value="F:oxidoreductase activity"/>
    <property type="evidence" value="ECO:0007669"/>
    <property type="project" value="UniProtKB-KW"/>
</dbReference>
<dbReference type="InterPro" id="IPR006076">
    <property type="entry name" value="FAD-dep_OxRdtase"/>
</dbReference>
<dbReference type="Gene3D" id="3.50.50.60">
    <property type="entry name" value="FAD/NAD(P)-binding domain"/>
    <property type="match status" value="2"/>
</dbReference>
<dbReference type="RefSeq" id="WP_310264876.1">
    <property type="nucleotide sequence ID" value="NZ_JAVDXU010000001.1"/>
</dbReference>
<dbReference type="EC" id="1.4.99.-" evidence="3"/>
<sequence length="429" mass="45840">MTDEEWEQLPPLEAGCMRAVQTLVIGGGIVGLACALRLQAAGQQVLLIERERLAAGASRGNAGALAFSDVLPLASPGILRQAPRWLLDPLGPLSLRPTYAPAMLPWLWQFWRASQPARVAASTQAQAALLAQSAAEWPALLRLAGAQDQLHDGGNLHLYDSEAQWRAAQASWAQRAEYGIAFQNLEGADALAALQPGLNPALRHGVFVPHWQTVDDPLRLCHSLAQAFVARGGRLARAEAQTLLRESRGLMLQLADGSLLLAQRVLLCAGPWSHRLAASLGERFPLEAERGYNTTLPPGAFPLQRQLTFPGHGFVVTPIAGGVRVGGAVEFAGLEAAPNYARADAMLARARRFLPGLRTEGGTQWMGCRPSLPDSLPVIGPSPADDRLFYAFGHGHLGLTQAAATARLAADWVLAQGRPPAAFAPSRFL</sequence>
<evidence type="ECO:0000259" key="2">
    <source>
        <dbReference type="Pfam" id="PF01266"/>
    </source>
</evidence>
<protein>
    <submittedName>
        <fullName evidence="3">D-amino-acid dehydrogenase</fullName>
        <ecNumber evidence="3">1.4.99.-</ecNumber>
    </submittedName>
</protein>
<organism evidence="3 4">
    <name type="scientific">Roseateles saccharophilus</name>
    <name type="common">Pseudomonas saccharophila</name>
    <dbReference type="NCBI Taxonomy" id="304"/>
    <lineage>
        <taxon>Bacteria</taxon>
        <taxon>Pseudomonadati</taxon>
        <taxon>Pseudomonadota</taxon>
        <taxon>Betaproteobacteria</taxon>
        <taxon>Burkholderiales</taxon>
        <taxon>Sphaerotilaceae</taxon>
        <taxon>Roseateles</taxon>
    </lineage>
</organism>
<dbReference type="Proteomes" id="UP001180453">
    <property type="component" value="Unassembled WGS sequence"/>
</dbReference>
<keyword evidence="1 3" id="KW-0560">Oxidoreductase</keyword>
<keyword evidence="4" id="KW-1185">Reference proteome</keyword>
<gene>
    <name evidence="3" type="ORF">J2X20_002408</name>
</gene>
<proteinExistence type="predicted"/>
<dbReference type="SUPFAM" id="SSF51905">
    <property type="entry name" value="FAD/NAD(P)-binding domain"/>
    <property type="match status" value="1"/>
</dbReference>
<dbReference type="Gene3D" id="3.30.9.10">
    <property type="entry name" value="D-Amino Acid Oxidase, subunit A, domain 2"/>
    <property type="match status" value="1"/>
</dbReference>
<evidence type="ECO:0000313" key="3">
    <source>
        <dbReference type="EMBL" id="MDR7269779.1"/>
    </source>
</evidence>